<gene>
    <name evidence="1" type="ORF">PXEA_LOCUS30664</name>
</gene>
<proteinExistence type="predicted"/>
<evidence type="ECO:0000313" key="2">
    <source>
        <dbReference type="Proteomes" id="UP000784294"/>
    </source>
</evidence>
<reference evidence="1" key="1">
    <citation type="submission" date="2018-11" db="EMBL/GenBank/DDBJ databases">
        <authorList>
            <consortium name="Pathogen Informatics"/>
        </authorList>
    </citation>
    <scope>NUCLEOTIDE SEQUENCE</scope>
</reference>
<evidence type="ECO:0000313" key="1">
    <source>
        <dbReference type="EMBL" id="VEL37224.1"/>
    </source>
</evidence>
<organism evidence="1 2">
    <name type="scientific">Protopolystoma xenopodis</name>
    <dbReference type="NCBI Taxonomy" id="117903"/>
    <lineage>
        <taxon>Eukaryota</taxon>
        <taxon>Metazoa</taxon>
        <taxon>Spiralia</taxon>
        <taxon>Lophotrochozoa</taxon>
        <taxon>Platyhelminthes</taxon>
        <taxon>Monogenea</taxon>
        <taxon>Polyopisthocotylea</taxon>
        <taxon>Polystomatidea</taxon>
        <taxon>Polystomatidae</taxon>
        <taxon>Protopolystoma</taxon>
    </lineage>
</organism>
<dbReference type="Proteomes" id="UP000784294">
    <property type="component" value="Unassembled WGS sequence"/>
</dbReference>
<comment type="caution">
    <text evidence="1">The sequence shown here is derived from an EMBL/GenBank/DDBJ whole genome shotgun (WGS) entry which is preliminary data.</text>
</comment>
<keyword evidence="2" id="KW-1185">Reference proteome</keyword>
<protein>
    <submittedName>
        <fullName evidence="1">Uncharacterized protein</fullName>
    </submittedName>
</protein>
<accession>A0A3S5FGC0</accession>
<name>A0A3S5FGC0_9PLAT</name>
<dbReference type="AlphaFoldDB" id="A0A3S5FGC0"/>
<dbReference type="EMBL" id="CAAALY010254349">
    <property type="protein sequence ID" value="VEL37224.1"/>
    <property type="molecule type" value="Genomic_DNA"/>
</dbReference>
<sequence length="132" mass="14695">MGPCWLVKATLGLRLADLEKRLLQASELEASVQVSFAPPALCLYHLSRPPLLPFLTPPLLYHFPNCSLPLYLLPSCSHYYAHSCSPLSVSSPFSYCTLSPQPFPACQLSAIIVLLPPGSKSINRCRRHDNFW</sequence>